<dbReference type="Gene3D" id="2.70.98.50">
    <property type="entry name" value="putative glycoside hydrolase family protein from bacillus halodurans"/>
    <property type="match status" value="1"/>
</dbReference>
<feature type="domain" description="Glycosyl hydrolase family 95 catalytic" evidence="4">
    <location>
        <begin position="328"/>
        <end position="729"/>
    </location>
</feature>
<dbReference type="InterPro" id="IPR013780">
    <property type="entry name" value="Glyco_hydro_b"/>
</dbReference>
<evidence type="ECO:0000259" key="2">
    <source>
        <dbReference type="Pfam" id="PF14498"/>
    </source>
</evidence>
<keyword evidence="5" id="KW-0378">Hydrolase</keyword>
<feature type="domain" description="Alpha fucosidase A-like C-terminal" evidence="3">
    <location>
        <begin position="731"/>
        <end position="824"/>
    </location>
</feature>
<dbReference type="PIRSF" id="PIRSF007663">
    <property type="entry name" value="UCP007663"/>
    <property type="match status" value="1"/>
</dbReference>
<dbReference type="Pfam" id="PF22124">
    <property type="entry name" value="Glyco_hydro_95_cat"/>
    <property type="match status" value="1"/>
</dbReference>
<evidence type="ECO:0000313" key="6">
    <source>
        <dbReference type="Proteomes" id="UP001180754"/>
    </source>
</evidence>
<dbReference type="InterPro" id="IPR006311">
    <property type="entry name" value="TAT_signal"/>
</dbReference>
<feature type="region of interest" description="Disordered" evidence="1">
    <location>
        <begin position="1"/>
        <end position="26"/>
    </location>
</feature>
<name>A0ABU2X8P5_9ACTN</name>
<dbReference type="SUPFAM" id="SSF48208">
    <property type="entry name" value="Six-hairpin glycosidases"/>
    <property type="match status" value="1"/>
</dbReference>
<protein>
    <submittedName>
        <fullName evidence="5">Glycoside hydrolase family 95 protein</fullName>
    </submittedName>
</protein>
<dbReference type="Pfam" id="PF14498">
    <property type="entry name" value="Glyco_hyd_65N_2"/>
    <property type="match status" value="1"/>
</dbReference>
<evidence type="ECO:0000259" key="4">
    <source>
        <dbReference type="Pfam" id="PF22124"/>
    </source>
</evidence>
<proteinExistence type="predicted"/>
<keyword evidence="6" id="KW-1185">Reference proteome</keyword>
<dbReference type="InterPro" id="IPR049053">
    <property type="entry name" value="AFCA-like_C"/>
</dbReference>
<gene>
    <name evidence="5" type="ORF">RND15_03655</name>
</gene>
<sequence length="829" mass="90639">MSFARQTNAQQANSPQTNSRQTNDYTRRGVLRTGAGVAVGAVAAGTVAPGEAAAADRRDRARPEPWRLWYRGPAQEWLEALPVGCGRLGAMVFGGVAVERLQLNEDSVWGGGPHDYDPSGALEALPEIRRLVFADEWGAAQRLADSSFMGVPSEQAPYQPVGDLRLEFPGAGEYTDYRRELDLTTAIASVTYVSDGVRHTREVFAGLPDQVIVVRLSADRRGSVSFEAEFSSPQDSTTGSAGGATIRLDGISTAWQGRPGEVRFQALARAEADGGTVRTDGGRLIVDSADAVTLLISMGTSYRRYHDVDGDPGTAAGRHLQHASARPYRVLREAHTKDYGALFRRVDLDLGTSEAALLPTDERIARRQLDTDPQLAALYFQYGRYLLISSSRTPGHAANLQGIWNDGLTPAWESKYTLNINCEMNYWPAGPTNLVECWDPLFDLIQDLSETGARTAREMYGAGGWVAHHNTDGWRGTAPVDFAFYGVWPTGGAWLAGIIWERYLYTGDRHELRRHYPLMRGAVEFFLDTLQEDPGTGYLVTNPSHSPEVGHHEVDGENVSMCAGPTMDMQILRQLFTAFEGASQVLGEDPKTRRAAVAARGRLAPTQVGYLGQIQEWLEDYEGDAALSRSRHISHLWGLFPGEEINPRTSPQLAAAARRTLELRGEAGAGWSLAWKINFWARLLDAPEAYKRLTNLLVPARTAPNMFDLHPPFQIDGNFGGTSGITEMLLQSHSGEVALLPALPAAWPDGEVRGLLARGGFTVDLAWRDQALHQAEIRSTGGHELRLRTPSSVTVTSGGRAVRIDRPEEGGIVFATRRGATYDIRPATT</sequence>
<organism evidence="5 6">
    <name type="scientific">Streptomyces lonegramiae</name>
    <dbReference type="NCBI Taxonomy" id="3075524"/>
    <lineage>
        <taxon>Bacteria</taxon>
        <taxon>Bacillati</taxon>
        <taxon>Actinomycetota</taxon>
        <taxon>Actinomycetes</taxon>
        <taxon>Kitasatosporales</taxon>
        <taxon>Streptomycetaceae</taxon>
        <taxon>Streptomyces</taxon>
    </lineage>
</organism>
<evidence type="ECO:0000259" key="3">
    <source>
        <dbReference type="Pfam" id="PF21307"/>
    </source>
</evidence>
<dbReference type="PANTHER" id="PTHR31084:SF0">
    <property type="entry name" value="ALPHA-L-FUCOSIDASE 2"/>
    <property type="match status" value="1"/>
</dbReference>
<dbReference type="Pfam" id="PF21307">
    <property type="entry name" value="Glyco_hydro_95_C"/>
    <property type="match status" value="1"/>
</dbReference>
<evidence type="ECO:0000256" key="1">
    <source>
        <dbReference type="SAM" id="MobiDB-lite"/>
    </source>
</evidence>
<feature type="domain" description="Glycosyl hydrolase family 95 N-terminal" evidence="2">
    <location>
        <begin position="68"/>
        <end position="304"/>
    </location>
</feature>
<dbReference type="GO" id="GO:0016787">
    <property type="term" value="F:hydrolase activity"/>
    <property type="evidence" value="ECO:0007669"/>
    <property type="project" value="UniProtKB-KW"/>
</dbReference>
<dbReference type="InterPro" id="IPR008928">
    <property type="entry name" value="6-hairpin_glycosidase_sf"/>
</dbReference>
<dbReference type="InterPro" id="IPR016518">
    <property type="entry name" value="Alpha-L-fucosidase"/>
</dbReference>
<evidence type="ECO:0000313" key="5">
    <source>
        <dbReference type="EMBL" id="MDT0541814.1"/>
    </source>
</evidence>
<dbReference type="InterPro" id="IPR012341">
    <property type="entry name" value="6hp_glycosidase-like_sf"/>
</dbReference>
<dbReference type="EMBL" id="JAVRFD010000001">
    <property type="protein sequence ID" value="MDT0541814.1"/>
    <property type="molecule type" value="Genomic_DNA"/>
</dbReference>
<dbReference type="Proteomes" id="UP001180754">
    <property type="component" value="Unassembled WGS sequence"/>
</dbReference>
<dbReference type="PANTHER" id="PTHR31084">
    <property type="entry name" value="ALPHA-L-FUCOSIDASE 2"/>
    <property type="match status" value="1"/>
</dbReference>
<dbReference type="Gene3D" id="1.50.10.10">
    <property type="match status" value="1"/>
</dbReference>
<dbReference type="RefSeq" id="WP_311722098.1">
    <property type="nucleotide sequence ID" value="NZ_JAVRFD010000001.1"/>
</dbReference>
<dbReference type="PROSITE" id="PS51318">
    <property type="entry name" value="TAT"/>
    <property type="match status" value="1"/>
</dbReference>
<dbReference type="Gene3D" id="2.60.40.1180">
    <property type="entry name" value="Golgi alpha-mannosidase II"/>
    <property type="match status" value="1"/>
</dbReference>
<comment type="caution">
    <text evidence="5">The sequence shown here is derived from an EMBL/GenBank/DDBJ whole genome shotgun (WGS) entry which is preliminary data.</text>
</comment>
<reference evidence="5" key="1">
    <citation type="submission" date="2024-05" db="EMBL/GenBank/DDBJ databases">
        <title>30 novel species of actinomycetes from the DSMZ collection.</title>
        <authorList>
            <person name="Nouioui I."/>
        </authorList>
    </citation>
    <scope>NUCLEOTIDE SEQUENCE</scope>
    <source>
        <strain evidence="5">DSM 41529</strain>
    </source>
</reference>
<dbReference type="InterPro" id="IPR054363">
    <property type="entry name" value="GH95_cat"/>
</dbReference>
<dbReference type="InterPro" id="IPR027414">
    <property type="entry name" value="GH95_N_dom"/>
</dbReference>
<accession>A0ABU2X8P5</accession>
<feature type="compositionally biased region" description="Polar residues" evidence="1">
    <location>
        <begin position="1"/>
        <end position="24"/>
    </location>
</feature>